<comment type="caution">
    <text evidence="2">The sequence shown here is derived from an EMBL/GenBank/DDBJ whole genome shotgun (WGS) entry which is preliminary data.</text>
</comment>
<dbReference type="Proteomes" id="UP000269154">
    <property type="component" value="Unassembled WGS sequence"/>
</dbReference>
<dbReference type="Gene3D" id="2.60.120.10">
    <property type="entry name" value="Jelly Rolls"/>
    <property type="match status" value="1"/>
</dbReference>
<feature type="domain" description="Cupin type-2" evidence="1">
    <location>
        <begin position="64"/>
        <end position="130"/>
    </location>
</feature>
<dbReference type="InterPro" id="IPR013096">
    <property type="entry name" value="Cupin_2"/>
</dbReference>
<dbReference type="InterPro" id="IPR011051">
    <property type="entry name" value="RmlC_Cupin_sf"/>
</dbReference>
<dbReference type="AlphaFoldDB" id="A0A3N6PEK7"/>
<name>A0A3N6PEK7_9CYAN</name>
<dbReference type="RefSeq" id="WP_124155299.1">
    <property type="nucleotide sequence ID" value="NZ_CAWOLW010000092.1"/>
</dbReference>
<evidence type="ECO:0000259" key="1">
    <source>
        <dbReference type="Pfam" id="PF07883"/>
    </source>
</evidence>
<proteinExistence type="predicted"/>
<evidence type="ECO:0000313" key="2">
    <source>
        <dbReference type="EMBL" id="RQH30167.1"/>
    </source>
</evidence>
<dbReference type="OrthoDB" id="472069at2"/>
<dbReference type="Pfam" id="PF07883">
    <property type="entry name" value="Cupin_2"/>
    <property type="match status" value="1"/>
</dbReference>
<accession>A0A3N6PEK7</accession>
<protein>
    <submittedName>
        <fullName evidence="2">Cupin domain-containing protein</fullName>
    </submittedName>
</protein>
<organism evidence="2 3">
    <name type="scientific">Okeania hirsuta</name>
    <dbReference type="NCBI Taxonomy" id="1458930"/>
    <lineage>
        <taxon>Bacteria</taxon>
        <taxon>Bacillati</taxon>
        <taxon>Cyanobacteriota</taxon>
        <taxon>Cyanophyceae</taxon>
        <taxon>Oscillatoriophycideae</taxon>
        <taxon>Oscillatoriales</taxon>
        <taxon>Microcoleaceae</taxon>
        <taxon>Okeania</taxon>
    </lineage>
</organism>
<dbReference type="EMBL" id="RCBY01000181">
    <property type="protein sequence ID" value="RQH30167.1"/>
    <property type="molecule type" value="Genomic_DNA"/>
</dbReference>
<reference evidence="2 3" key="1">
    <citation type="journal article" date="2018" name="ACS Chem. Biol.">
        <title>Ketoreductase domain dysfunction expands chemodiversity: malyngamide biosynthesis in the cyanobacterium Okeania hirsuta.</title>
        <authorList>
            <person name="Moss N.A."/>
            <person name="Leao T."/>
            <person name="Rankin M."/>
            <person name="McCullough T.M."/>
            <person name="Qu P."/>
            <person name="Korobeynikov A."/>
            <person name="Smith J.L."/>
            <person name="Gerwick L."/>
            <person name="Gerwick W.H."/>
        </authorList>
    </citation>
    <scope>NUCLEOTIDE SEQUENCE [LARGE SCALE GENOMIC DNA]</scope>
    <source>
        <strain evidence="2 3">PAB10Feb10-1</strain>
    </source>
</reference>
<dbReference type="SUPFAM" id="SSF51182">
    <property type="entry name" value="RmlC-like cupins"/>
    <property type="match status" value="1"/>
</dbReference>
<dbReference type="InterPro" id="IPR014710">
    <property type="entry name" value="RmlC-like_jellyroll"/>
</dbReference>
<sequence>MTPNSNEVINFVDDTTKYNKIASAMRELVGQFMPIKVIEDSPPFAVARLGVFSQAGQGPIVEELVMYLPNSRHRAHIHDESDAIIKIITGTGVVVINGKPIPYKPGDVLDFPKSISHGFEVGDEPTLFLSTQIPGIIRSDGSVDFRYAD</sequence>
<keyword evidence="3" id="KW-1185">Reference proteome</keyword>
<evidence type="ECO:0000313" key="3">
    <source>
        <dbReference type="Proteomes" id="UP000269154"/>
    </source>
</evidence>
<gene>
    <name evidence="2" type="ORF">D5R40_24110</name>
</gene>